<dbReference type="GO" id="GO:0034198">
    <property type="term" value="P:cellular response to amino acid starvation"/>
    <property type="evidence" value="ECO:0007669"/>
    <property type="project" value="TreeGrafter"/>
</dbReference>
<evidence type="ECO:0000256" key="1">
    <source>
        <dbReference type="ARBA" id="ARBA00022737"/>
    </source>
</evidence>
<accession>A0AA88L6H9</accession>
<dbReference type="PANTHER" id="PTHR23346">
    <property type="entry name" value="TRANSLATIONAL ACTIVATOR GCN1-RELATED"/>
    <property type="match status" value="1"/>
</dbReference>
<dbReference type="AlphaFoldDB" id="A0AA88L6H9"/>
<reference evidence="3" key="1">
    <citation type="submission" date="2023-07" db="EMBL/GenBank/DDBJ databases">
        <title>Chromosome-level genome assembly of Artemia franciscana.</title>
        <authorList>
            <person name="Jo E."/>
        </authorList>
    </citation>
    <scope>NUCLEOTIDE SEQUENCE</scope>
    <source>
        <tissue evidence="3">Whole body</tissue>
    </source>
</reference>
<dbReference type="InterPro" id="IPR016024">
    <property type="entry name" value="ARM-type_fold"/>
</dbReference>
<proteinExistence type="predicted"/>
<dbReference type="GO" id="GO:0006417">
    <property type="term" value="P:regulation of translation"/>
    <property type="evidence" value="ECO:0007669"/>
    <property type="project" value="TreeGrafter"/>
</dbReference>
<dbReference type="SUPFAM" id="SSF48371">
    <property type="entry name" value="ARM repeat"/>
    <property type="match status" value="1"/>
</dbReference>
<evidence type="ECO:0000313" key="4">
    <source>
        <dbReference type="Proteomes" id="UP001187531"/>
    </source>
</evidence>
<dbReference type="GO" id="GO:0019887">
    <property type="term" value="F:protein kinase regulator activity"/>
    <property type="evidence" value="ECO:0007669"/>
    <property type="project" value="TreeGrafter"/>
</dbReference>
<comment type="caution">
    <text evidence="3">The sequence shown here is derived from an EMBL/GenBank/DDBJ whole genome shotgun (WGS) entry which is preliminary data.</text>
</comment>
<sequence length="537" mass="59908">MLLDRMSEFLFKDLPFKIQTTKLSERRQVFEDIKLYLQNQKTPEKEKEGLQEFVLTRFPSYSKDALRIFNYDLQVLQDFVLTPPHFTEGVPEGIIRGLCKIATIVLPQYVNNRSRSLLNSLVTELLELYPGPTCKYLTAAISDYAKQIRNYVPSRQSAEEASFVLLWTTKILRKRNISDDILKPLIEAQGIMFLHVKSTNMEKSRIKMYNSPPQLCPHKFTSNSNTACSELHNRNPEFFMIFSCNAAFINMLPLAIVLRCNAVFIKAFLIETFVKAVITTKTKPPEHVLQVASEFLKYLSHDEFKKSVLPALQKAILRNPEMIMEAFSFVLGAVSIDLSQYAAEIGKAITGPIHAKDDKIRESSIKAIETTARQCSDVAAIKSLVNILFGILGGSEGKLTLALEKISVIQGIGKLSHHGVSGSSVHDLSVNVANQFIKILTTEVHEGTLIEALNALSNWTARFSDLIPNSLIETFKKGVAMKTATAPVRTAYFICMEKSFHGNGLVQGGEVVATLLKGIERAAAQPGQGKIIQLVPK</sequence>
<name>A0AA88L6H9_ARTSF</name>
<evidence type="ECO:0000259" key="2">
    <source>
        <dbReference type="Pfam" id="PF24993"/>
    </source>
</evidence>
<organism evidence="3 4">
    <name type="scientific">Artemia franciscana</name>
    <name type="common">Brine shrimp</name>
    <name type="synonym">Artemia sanfranciscana</name>
    <dbReference type="NCBI Taxonomy" id="6661"/>
    <lineage>
        <taxon>Eukaryota</taxon>
        <taxon>Metazoa</taxon>
        <taxon>Ecdysozoa</taxon>
        <taxon>Arthropoda</taxon>
        <taxon>Crustacea</taxon>
        <taxon>Branchiopoda</taxon>
        <taxon>Anostraca</taxon>
        <taxon>Artemiidae</taxon>
        <taxon>Artemia</taxon>
    </lineage>
</organism>
<dbReference type="GO" id="GO:0005829">
    <property type="term" value="C:cytosol"/>
    <property type="evidence" value="ECO:0007669"/>
    <property type="project" value="TreeGrafter"/>
</dbReference>
<gene>
    <name evidence="3" type="ORF">QYM36_008896</name>
</gene>
<dbReference type="Proteomes" id="UP001187531">
    <property type="component" value="Unassembled WGS sequence"/>
</dbReference>
<dbReference type="PANTHER" id="PTHR23346:SF7">
    <property type="entry name" value="STALLED RIBOSOME SENSOR GCN1"/>
    <property type="match status" value="1"/>
</dbReference>
<feature type="domain" description="Stalled ribosome sensor GCN1-like N-terminal" evidence="2">
    <location>
        <begin position="266"/>
        <end position="399"/>
    </location>
</feature>
<keyword evidence="1" id="KW-0677">Repeat</keyword>
<dbReference type="EMBL" id="JAVRJZ010000013">
    <property type="protein sequence ID" value="KAK2714491.1"/>
    <property type="molecule type" value="Genomic_DNA"/>
</dbReference>
<protein>
    <recommendedName>
        <fullName evidence="2">Stalled ribosome sensor GCN1-like N-terminal domain-containing protein</fullName>
    </recommendedName>
</protein>
<dbReference type="Pfam" id="PF24993">
    <property type="entry name" value="GNC1_N"/>
    <property type="match status" value="1"/>
</dbReference>
<evidence type="ECO:0000313" key="3">
    <source>
        <dbReference type="EMBL" id="KAK2714491.1"/>
    </source>
</evidence>
<keyword evidence="4" id="KW-1185">Reference proteome</keyword>
<dbReference type="InterPro" id="IPR056810">
    <property type="entry name" value="GNC1-like_N"/>
</dbReference>